<proteinExistence type="predicted"/>
<reference evidence="2" key="1">
    <citation type="journal article" date="2019" name="Int. J. Syst. Evol. Microbiol.">
        <title>The Global Catalogue of Microorganisms (GCM) 10K type strain sequencing project: providing services to taxonomists for standard genome sequencing and annotation.</title>
        <authorList>
            <consortium name="The Broad Institute Genomics Platform"/>
            <consortium name="The Broad Institute Genome Sequencing Center for Infectious Disease"/>
            <person name="Wu L."/>
            <person name="Ma J."/>
        </authorList>
    </citation>
    <scope>NUCLEOTIDE SEQUENCE [LARGE SCALE GENOMIC DNA]</scope>
    <source>
        <strain evidence="2">JCM 17906</strain>
    </source>
</reference>
<protein>
    <submittedName>
        <fullName evidence="1">Uncharacterized protein</fullName>
    </submittedName>
</protein>
<gene>
    <name evidence="1" type="ORF">GCM10023175_62740</name>
</gene>
<evidence type="ECO:0000313" key="1">
    <source>
        <dbReference type="EMBL" id="GAA4557755.1"/>
    </source>
</evidence>
<sequence length="72" mass="7857">MNEATLVAVDHDSTPPRTGGYGRCASCGNLKSLDGAGHPYPHNRFVYRSARFEVRRCEGERLPARPQAADVA</sequence>
<dbReference type="Proteomes" id="UP001501598">
    <property type="component" value="Unassembled WGS sequence"/>
</dbReference>
<dbReference type="RefSeq" id="WP_345426490.1">
    <property type="nucleotide sequence ID" value="NZ_BAABGT010000104.1"/>
</dbReference>
<accession>A0ABP8S1D6</accession>
<keyword evidence="2" id="KW-1185">Reference proteome</keyword>
<dbReference type="EMBL" id="BAABGT010000104">
    <property type="protein sequence ID" value="GAA4557755.1"/>
    <property type="molecule type" value="Genomic_DNA"/>
</dbReference>
<organism evidence="1 2">
    <name type="scientific">Pseudonocardia xishanensis</name>
    <dbReference type="NCBI Taxonomy" id="630995"/>
    <lineage>
        <taxon>Bacteria</taxon>
        <taxon>Bacillati</taxon>
        <taxon>Actinomycetota</taxon>
        <taxon>Actinomycetes</taxon>
        <taxon>Pseudonocardiales</taxon>
        <taxon>Pseudonocardiaceae</taxon>
        <taxon>Pseudonocardia</taxon>
    </lineage>
</organism>
<evidence type="ECO:0000313" key="2">
    <source>
        <dbReference type="Proteomes" id="UP001501598"/>
    </source>
</evidence>
<name>A0ABP8S1D6_9PSEU</name>
<comment type="caution">
    <text evidence="1">The sequence shown here is derived from an EMBL/GenBank/DDBJ whole genome shotgun (WGS) entry which is preliminary data.</text>
</comment>